<evidence type="ECO:0008006" key="3">
    <source>
        <dbReference type="Google" id="ProtNLM"/>
    </source>
</evidence>
<dbReference type="AlphaFoldDB" id="A0A3G6T9F3"/>
<proteinExistence type="predicted"/>
<organism evidence="1 2">
    <name type="scientific">Chryseobacterium bernardetii</name>
    <dbReference type="NCBI Taxonomy" id="1241978"/>
    <lineage>
        <taxon>Bacteria</taxon>
        <taxon>Pseudomonadati</taxon>
        <taxon>Bacteroidota</taxon>
        <taxon>Flavobacteriia</taxon>
        <taxon>Flavobacteriales</taxon>
        <taxon>Weeksellaceae</taxon>
        <taxon>Chryseobacterium group</taxon>
        <taxon>Chryseobacterium</taxon>
    </lineage>
</organism>
<dbReference type="SUPFAM" id="SSF160631">
    <property type="entry name" value="SMI1/KNR4-like"/>
    <property type="match status" value="1"/>
</dbReference>
<dbReference type="EMBL" id="CP033932">
    <property type="protein sequence ID" value="AZB25872.1"/>
    <property type="molecule type" value="Genomic_DNA"/>
</dbReference>
<dbReference type="GeneID" id="99066193"/>
<dbReference type="Proteomes" id="UP000271193">
    <property type="component" value="Chromosome"/>
</dbReference>
<dbReference type="KEGG" id="cben:EG339_15380"/>
<name>A0A3G6T9F3_9FLAO</name>
<accession>A0A3G6T9F3</accession>
<evidence type="ECO:0000313" key="1">
    <source>
        <dbReference type="EMBL" id="AZB25872.1"/>
    </source>
</evidence>
<protein>
    <recommendedName>
        <fullName evidence="3">SMI1/KNR4 family protein</fullName>
    </recommendedName>
</protein>
<sequence>MEIELLKYLQSNPAAYPNNQEYEGRIKPISPIEIQQLEVKYNNGHAFPKVLKELLFLAGNYCYVLDYNIFETQEELQEAARSWLLFYNRNINRNFFVVDTYNAGDQFLFIYLDEADDPIIRQAYLPSRSDIQFITSLLNRTLSQYIEDQIDDVKQGHNPF</sequence>
<keyword evidence="2" id="KW-1185">Reference proteome</keyword>
<dbReference type="RefSeq" id="WP_123870824.1">
    <property type="nucleotide sequence ID" value="NZ_CP033932.1"/>
</dbReference>
<gene>
    <name evidence="1" type="ORF">EG339_15380</name>
</gene>
<reference evidence="2" key="1">
    <citation type="submission" date="2018-11" db="EMBL/GenBank/DDBJ databases">
        <title>Proposal to divide the Flavobacteriaceae and reorganize its genera based on Amino Acid Identity values calculated from whole genome sequences.</title>
        <authorList>
            <person name="Nicholson A.C."/>
            <person name="Gulvik C.A."/>
            <person name="Whitney A.M."/>
            <person name="Humrighouse B.W."/>
            <person name="Bell M."/>
            <person name="Holmes B."/>
            <person name="Steigerwalt A.G."/>
            <person name="Villarma A."/>
            <person name="Sheth M."/>
            <person name="Batra D."/>
            <person name="Pryor J."/>
            <person name="Bernardet J.-F."/>
            <person name="Hugo C."/>
            <person name="Kampfer P."/>
            <person name="Newman J."/>
            <person name="McQuiston J.R."/>
        </authorList>
    </citation>
    <scope>NUCLEOTIDE SEQUENCE [LARGE SCALE GENOMIC DNA]</scope>
    <source>
        <strain evidence="2">G0229</strain>
    </source>
</reference>
<evidence type="ECO:0000313" key="2">
    <source>
        <dbReference type="Proteomes" id="UP000271193"/>
    </source>
</evidence>
<dbReference type="InterPro" id="IPR037883">
    <property type="entry name" value="Knr4/Smi1-like_sf"/>
</dbReference>